<dbReference type="PANTHER" id="PTHR10775:SF185">
    <property type="entry name" value="OS08G0208400 PROTEIN"/>
    <property type="match status" value="1"/>
</dbReference>
<gene>
    <name evidence="1" type="ORF">Sradi_3624000</name>
</gene>
<dbReference type="AlphaFoldDB" id="A0AAW2QHR5"/>
<organism evidence="1">
    <name type="scientific">Sesamum radiatum</name>
    <name type="common">Black benniseed</name>
    <dbReference type="NCBI Taxonomy" id="300843"/>
    <lineage>
        <taxon>Eukaryota</taxon>
        <taxon>Viridiplantae</taxon>
        <taxon>Streptophyta</taxon>
        <taxon>Embryophyta</taxon>
        <taxon>Tracheophyta</taxon>
        <taxon>Spermatophyta</taxon>
        <taxon>Magnoliopsida</taxon>
        <taxon>eudicotyledons</taxon>
        <taxon>Gunneridae</taxon>
        <taxon>Pentapetalae</taxon>
        <taxon>asterids</taxon>
        <taxon>lamiids</taxon>
        <taxon>Lamiales</taxon>
        <taxon>Pedaliaceae</taxon>
        <taxon>Sesamum</taxon>
    </lineage>
</organism>
<dbReference type="EMBL" id="JACGWJ010000015">
    <property type="protein sequence ID" value="KAL0367339.1"/>
    <property type="molecule type" value="Genomic_DNA"/>
</dbReference>
<dbReference type="PANTHER" id="PTHR10775">
    <property type="entry name" value="OS08G0208400 PROTEIN"/>
    <property type="match status" value="1"/>
</dbReference>
<proteinExistence type="predicted"/>
<comment type="caution">
    <text evidence="1">The sequence shown here is derived from an EMBL/GenBank/DDBJ whole genome shotgun (WGS) entry which is preliminary data.</text>
</comment>
<dbReference type="Pfam" id="PF02992">
    <property type="entry name" value="Transposase_21"/>
    <property type="match status" value="1"/>
</dbReference>
<evidence type="ECO:0000313" key="1">
    <source>
        <dbReference type="EMBL" id="KAL0367339.1"/>
    </source>
</evidence>
<protein>
    <recommendedName>
        <fullName evidence="2">Transposase</fullName>
    </recommendedName>
</protein>
<reference evidence="1" key="1">
    <citation type="submission" date="2020-06" db="EMBL/GenBank/DDBJ databases">
        <authorList>
            <person name="Li T."/>
            <person name="Hu X."/>
            <person name="Zhang T."/>
            <person name="Song X."/>
            <person name="Zhang H."/>
            <person name="Dai N."/>
            <person name="Sheng W."/>
            <person name="Hou X."/>
            <person name="Wei L."/>
        </authorList>
    </citation>
    <scope>NUCLEOTIDE SEQUENCE</scope>
    <source>
        <strain evidence="1">G02</strain>
        <tissue evidence="1">Leaf</tissue>
    </source>
</reference>
<sequence>MIRDLDLSIEKIHVYKNGCMLYWKDGIDMEYCKFCGDLRYKPTRDRNARRKKSPYAILRYLPLTPRVQRLYDSPAIPEHMTWHASHMTEEGSMCHPFDAKAWRHFDRTYSDFETGNVRLGHCIDGFAPHRQYGQTYSCWPVIITPYNLPPGMCMNSEYMFLTMVILGSSNPKRLIDVYLQPLIEELLQLWHVGVRTHDHAMN</sequence>
<evidence type="ECO:0008006" key="2">
    <source>
        <dbReference type="Google" id="ProtNLM"/>
    </source>
</evidence>
<reference evidence="1" key="2">
    <citation type="journal article" date="2024" name="Plant">
        <title>Genomic evolution and insights into agronomic trait innovations of Sesamum species.</title>
        <authorList>
            <person name="Miao H."/>
            <person name="Wang L."/>
            <person name="Qu L."/>
            <person name="Liu H."/>
            <person name="Sun Y."/>
            <person name="Le M."/>
            <person name="Wang Q."/>
            <person name="Wei S."/>
            <person name="Zheng Y."/>
            <person name="Lin W."/>
            <person name="Duan Y."/>
            <person name="Cao H."/>
            <person name="Xiong S."/>
            <person name="Wang X."/>
            <person name="Wei L."/>
            <person name="Li C."/>
            <person name="Ma Q."/>
            <person name="Ju M."/>
            <person name="Zhao R."/>
            <person name="Li G."/>
            <person name="Mu C."/>
            <person name="Tian Q."/>
            <person name="Mei H."/>
            <person name="Zhang T."/>
            <person name="Gao T."/>
            <person name="Zhang H."/>
        </authorList>
    </citation>
    <scope>NUCLEOTIDE SEQUENCE</scope>
    <source>
        <strain evidence="1">G02</strain>
    </source>
</reference>
<name>A0AAW2QHR5_SESRA</name>
<accession>A0AAW2QHR5</accession>
<dbReference type="InterPro" id="IPR004242">
    <property type="entry name" value="Transposase_21"/>
</dbReference>